<name>A0ACC0JH45_CHOFU</name>
<evidence type="ECO:0000313" key="1">
    <source>
        <dbReference type="EMBL" id="KAI8423438.1"/>
    </source>
</evidence>
<gene>
    <name evidence="1" type="ORF">MSG28_012571</name>
</gene>
<dbReference type="EMBL" id="CM046122">
    <property type="protein sequence ID" value="KAI8423438.1"/>
    <property type="molecule type" value="Genomic_DNA"/>
</dbReference>
<comment type="caution">
    <text evidence="1">The sequence shown here is derived from an EMBL/GenBank/DDBJ whole genome shotgun (WGS) entry which is preliminary data.</text>
</comment>
<reference evidence="1 2" key="1">
    <citation type="journal article" date="2022" name="Genome Biol. Evol.">
        <title>The Spruce Budworm Genome: Reconstructing the Evolutionary History of Antifreeze Proteins.</title>
        <authorList>
            <person name="Beliveau C."/>
            <person name="Gagne P."/>
            <person name="Picq S."/>
            <person name="Vernygora O."/>
            <person name="Keeling C.I."/>
            <person name="Pinkney K."/>
            <person name="Doucet D."/>
            <person name="Wen F."/>
            <person name="Johnston J.S."/>
            <person name="Maaroufi H."/>
            <person name="Boyle B."/>
            <person name="Laroche J."/>
            <person name="Dewar K."/>
            <person name="Juretic N."/>
            <person name="Blackburn G."/>
            <person name="Nisole A."/>
            <person name="Brunet B."/>
            <person name="Brandao M."/>
            <person name="Lumley L."/>
            <person name="Duan J."/>
            <person name="Quan G."/>
            <person name="Lucarotti C.J."/>
            <person name="Roe A.D."/>
            <person name="Sperling F.A.H."/>
            <person name="Levesque R.C."/>
            <person name="Cusson M."/>
        </authorList>
    </citation>
    <scope>NUCLEOTIDE SEQUENCE [LARGE SCALE GENOMIC DNA]</scope>
    <source>
        <strain evidence="1">Glfc:IPQL:Cfum</strain>
    </source>
</reference>
<evidence type="ECO:0000313" key="2">
    <source>
        <dbReference type="Proteomes" id="UP001064048"/>
    </source>
</evidence>
<keyword evidence="2" id="KW-1185">Reference proteome</keyword>
<proteinExistence type="predicted"/>
<accession>A0ACC0JH45</accession>
<sequence length="314" mass="35211">MNLCDGEIVIVTAKGGKRKREGREATAAKFHHRSTQHKVVFARTILMIGALPLCVLNDPFSLARVKYGMYSLLGFFHLAKIWVPSKGECIAYFKAGNVHGVSMGGGDHLPSGDPPARLPASSCKNVRKRQVKKQNGVQRPREKEDDQEKITINIDKSDTTDNATITPLEVKIQNGGDKESKDFLGVPRNGHRMSFMEEESAKERMRLSLLKQCSGILRQGDQKYTKESLHKAFQDENNNNSETIQAHRYSQGNHPKEVEVGWTHMPQDGTQNPAEKRWQTGDGGPTLDRDEWRAMQDAYTALGGCGLKKKRENR</sequence>
<protein>
    <submittedName>
        <fullName evidence="1">Uncharacterized protein</fullName>
    </submittedName>
</protein>
<dbReference type="Proteomes" id="UP001064048">
    <property type="component" value="Chromosome 22"/>
</dbReference>
<organism evidence="1 2">
    <name type="scientific">Choristoneura fumiferana</name>
    <name type="common">Spruce budworm moth</name>
    <name type="synonym">Archips fumiferana</name>
    <dbReference type="NCBI Taxonomy" id="7141"/>
    <lineage>
        <taxon>Eukaryota</taxon>
        <taxon>Metazoa</taxon>
        <taxon>Ecdysozoa</taxon>
        <taxon>Arthropoda</taxon>
        <taxon>Hexapoda</taxon>
        <taxon>Insecta</taxon>
        <taxon>Pterygota</taxon>
        <taxon>Neoptera</taxon>
        <taxon>Endopterygota</taxon>
        <taxon>Lepidoptera</taxon>
        <taxon>Glossata</taxon>
        <taxon>Ditrysia</taxon>
        <taxon>Tortricoidea</taxon>
        <taxon>Tortricidae</taxon>
        <taxon>Tortricinae</taxon>
        <taxon>Choristoneura</taxon>
    </lineage>
</organism>